<proteinExistence type="predicted"/>
<organism evidence="2 3">
    <name type="scientific">Pontixanthobacter aestiaquae</name>
    <dbReference type="NCBI Taxonomy" id="1509367"/>
    <lineage>
        <taxon>Bacteria</taxon>
        <taxon>Pseudomonadati</taxon>
        <taxon>Pseudomonadota</taxon>
        <taxon>Alphaproteobacteria</taxon>
        <taxon>Sphingomonadales</taxon>
        <taxon>Erythrobacteraceae</taxon>
        <taxon>Pontixanthobacter</taxon>
    </lineage>
</organism>
<dbReference type="Proteomes" id="UP000460290">
    <property type="component" value="Unassembled WGS sequence"/>
</dbReference>
<keyword evidence="3" id="KW-1185">Reference proteome</keyword>
<accession>A0A844Z738</accession>
<sequence length="170" mass="19317">MRTTLKRKAKKVDVELLTRFDANAWAEYEAVYENSWKPEEGDPDLLRAFAEQEGAAGRVRLAIGRHEGIAVAAQFWTVEDGIAYIHKLAHLEEHKALSAGTTLSAALFEHVMDTDKVQLIDFGTGNDPYKRDWMEEDRPRYRIDCLDPRQPKAWPALAKRIVTSLAPRSP</sequence>
<comment type="caution">
    <text evidence="2">The sequence shown here is derived from an EMBL/GenBank/DDBJ whole genome shotgun (WGS) entry which is preliminary data.</text>
</comment>
<dbReference type="AlphaFoldDB" id="A0A844Z738"/>
<dbReference type="InterPro" id="IPR016181">
    <property type="entry name" value="Acyl_CoA_acyltransferase"/>
</dbReference>
<gene>
    <name evidence="2" type="ORF">GRI35_10160</name>
</gene>
<dbReference type="InterPro" id="IPR038740">
    <property type="entry name" value="BioF2-like_GNAT_dom"/>
</dbReference>
<protein>
    <submittedName>
        <fullName evidence="2">GNAT family N-acetyltransferase</fullName>
    </submittedName>
</protein>
<keyword evidence="2" id="KW-0808">Transferase</keyword>
<dbReference type="EMBL" id="WTYZ01000001">
    <property type="protein sequence ID" value="MXO83725.1"/>
    <property type="molecule type" value="Genomic_DNA"/>
</dbReference>
<reference evidence="2 3" key="1">
    <citation type="submission" date="2019-12" db="EMBL/GenBank/DDBJ databases">
        <title>Genomic-based taxomic classification of the family Erythrobacteraceae.</title>
        <authorList>
            <person name="Xu L."/>
        </authorList>
    </citation>
    <scope>NUCLEOTIDE SEQUENCE [LARGE SCALE GENOMIC DNA]</scope>
    <source>
        <strain evidence="2 3">KCTC 42006</strain>
    </source>
</reference>
<dbReference type="Pfam" id="PF13480">
    <property type="entry name" value="Acetyltransf_6"/>
    <property type="match status" value="1"/>
</dbReference>
<dbReference type="SUPFAM" id="SSF55729">
    <property type="entry name" value="Acyl-CoA N-acyltransferases (Nat)"/>
    <property type="match status" value="1"/>
</dbReference>
<evidence type="ECO:0000259" key="1">
    <source>
        <dbReference type="Pfam" id="PF13480"/>
    </source>
</evidence>
<name>A0A844Z738_9SPHN</name>
<dbReference type="Gene3D" id="3.40.630.30">
    <property type="match status" value="1"/>
</dbReference>
<dbReference type="GO" id="GO:0016740">
    <property type="term" value="F:transferase activity"/>
    <property type="evidence" value="ECO:0007669"/>
    <property type="project" value="UniProtKB-KW"/>
</dbReference>
<evidence type="ECO:0000313" key="3">
    <source>
        <dbReference type="Proteomes" id="UP000460290"/>
    </source>
</evidence>
<evidence type="ECO:0000313" key="2">
    <source>
        <dbReference type="EMBL" id="MXO83725.1"/>
    </source>
</evidence>
<feature type="domain" description="BioF2-like acetyltransferase" evidence="1">
    <location>
        <begin position="4"/>
        <end position="131"/>
    </location>
</feature>
<dbReference type="OrthoDB" id="8334427at2"/>